<dbReference type="PANTHER" id="PTHR37481">
    <property type="entry name" value="LIPOPOLYSACCHARIDE EXPORT SYSTEM PROTEIN LPTC"/>
    <property type="match status" value="1"/>
</dbReference>
<sequence length="190" mass="21265">MLRSRTRLILATALLAPVLLYWGAGRAPTETPAPTLAPDVADTDFYLRDARVRQFDASGRLHQELASPELEHYPDPGRLQASRPQVTLLRDDEAGGRIRISALEGEMLDSNERIDLSGDVRVFDEPDSGTLLQLETTRLKLLPEQQYAETDAPVRIISEQGETAARGMKAYFNERKVELLSEVEGRYESN</sequence>
<keyword evidence="5 6" id="KW-0472">Membrane</keyword>
<keyword evidence="2 6" id="KW-0997">Cell inner membrane</keyword>
<protein>
    <recommendedName>
        <fullName evidence="6">Lipopolysaccharide export system protein LptC</fullName>
    </recommendedName>
</protein>
<keyword evidence="3 6" id="KW-0812">Transmembrane</keyword>
<dbReference type="Pfam" id="PF06835">
    <property type="entry name" value="LptC"/>
    <property type="match status" value="1"/>
</dbReference>
<reference evidence="8" key="1">
    <citation type="journal article" date="2019" name="Int. J. Syst. Evol. Microbiol.">
        <title>The Global Catalogue of Microorganisms (GCM) 10K type strain sequencing project: providing services to taxonomists for standard genome sequencing and annotation.</title>
        <authorList>
            <consortium name="The Broad Institute Genomics Platform"/>
            <consortium name="The Broad Institute Genome Sequencing Center for Infectious Disease"/>
            <person name="Wu L."/>
            <person name="Ma J."/>
        </authorList>
    </citation>
    <scope>NUCLEOTIDE SEQUENCE [LARGE SCALE GENOMIC DNA]</scope>
    <source>
        <strain evidence="8">NBRC 111756</strain>
    </source>
</reference>
<comment type="subunit">
    <text evidence="6">Component of the lipopolysaccharide transport and assembly complex. Interacts with LptA and the LptBFG transporter complex.</text>
</comment>
<dbReference type="HAMAP" id="MF_01915">
    <property type="entry name" value="LPS_assembly_LptC"/>
    <property type="match status" value="1"/>
</dbReference>
<evidence type="ECO:0000313" key="8">
    <source>
        <dbReference type="Proteomes" id="UP001596422"/>
    </source>
</evidence>
<name>A0ABW1ZWD5_9GAMM</name>
<dbReference type="RefSeq" id="WP_379908044.1">
    <property type="nucleotide sequence ID" value="NZ_JBHSWE010000001.1"/>
</dbReference>
<evidence type="ECO:0000256" key="1">
    <source>
        <dbReference type="ARBA" id="ARBA00022475"/>
    </source>
</evidence>
<dbReference type="InterPro" id="IPR052363">
    <property type="entry name" value="LPS_export_LptC"/>
</dbReference>
<proteinExistence type="inferred from homology"/>
<keyword evidence="4 6" id="KW-1133">Transmembrane helix</keyword>
<dbReference type="Proteomes" id="UP001596422">
    <property type="component" value="Unassembled WGS sequence"/>
</dbReference>
<gene>
    <name evidence="6 7" type="primary">lptC</name>
    <name evidence="7" type="ORF">ACFQDL_04790</name>
</gene>
<comment type="function">
    <text evidence="6">Involved in the assembly of lipopolysaccharide (LPS). Required for the translocation of LPS from the inner membrane to the outer membrane. Facilitates the transfer of LPS from the inner membrane to the periplasmic protein LptA. Could be a docking site for LptA.</text>
</comment>
<dbReference type="InterPro" id="IPR026265">
    <property type="entry name" value="LptC"/>
</dbReference>
<accession>A0ABW1ZWD5</accession>
<dbReference type="PANTHER" id="PTHR37481:SF1">
    <property type="entry name" value="LIPOPOLYSACCHARIDE EXPORT SYSTEM PROTEIN LPTC"/>
    <property type="match status" value="1"/>
</dbReference>
<evidence type="ECO:0000256" key="6">
    <source>
        <dbReference type="HAMAP-Rule" id="MF_01915"/>
    </source>
</evidence>
<comment type="caution">
    <text evidence="7">The sequence shown here is derived from an EMBL/GenBank/DDBJ whole genome shotgun (WGS) entry which is preliminary data.</text>
</comment>
<evidence type="ECO:0000256" key="2">
    <source>
        <dbReference type="ARBA" id="ARBA00022519"/>
    </source>
</evidence>
<evidence type="ECO:0000313" key="7">
    <source>
        <dbReference type="EMBL" id="MFC6669488.1"/>
    </source>
</evidence>
<dbReference type="InterPro" id="IPR010664">
    <property type="entry name" value="LipoPS_assembly_LptC-rel"/>
</dbReference>
<dbReference type="Gene3D" id="2.60.450.10">
    <property type="entry name" value="Lipopolysaccharide (LPS) transport protein A like domain"/>
    <property type="match status" value="1"/>
</dbReference>
<evidence type="ECO:0000256" key="3">
    <source>
        <dbReference type="ARBA" id="ARBA00022692"/>
    </source>
</evidence>
<evidence type="ECO:0000256" key="4">
    <source>
        <dbReference type="ARBA" id="ARBA00022989"/>
    </source>
</evidence>
<dbReference type="NCBIfam" id="TIGR04409">
    <property type="entry name" value="LptC_YrbK"/>
    <property type="match status" value="1"/>
</dbReference>
<keyword evidence="8" id="KW-1185">Reference proteome</keyword>
<evidence type="ECO:0000256" key="5">
    <source>
        <dbReference type="ARBA" id="ARBA00023136"/>
    </source>
</evidence>
<keyword evidence="1 6" id="KW-1003">Cell membrane</keyword>
<comment type="subcellular location">
    <subcellularLocation>
        <location evidence="6">Cell inner membrane</location>
        <topology evidence="6">Single-pass membrane protein</topology>
    </subcellularLocation>
</comment>
<comment type="similarity">
    <text evidence="6">Belongs to the LptC family.</text>
</comment>
<dbReference type="EMBL" id="JBHSWE010000001">
    <property type="protein sequence ID" value="MFC6669488.1"/>
    <property type="molecule type" value="Genomic_DNA"/>
</dbReference>
<organism evidence="7 8">
    <name type="scientific">Marinobacterium aestuariivivens</name>
    <dbReference type="NCBI Taxonomy" id="1698799"/>
    <lineage>
        <taxon>Bacteria</taxon>
        <taxon>Pseudomonadati</taxon>
        <taxon>Pseudomonadota</taxon>
        <taxon>Gammaproteobacteria</taxon>
        <taxon>Oceanospirillales</taxon>
        <taxon>Oceanospirillaceae</taxon>
        <taxon>Marinobacterium</taxon>
    </lineage>
</organism>